<dbReference type="SUPFAM" id="SSF56574">
    <property type="entry name" value="Serpins"/>
    <property type="match status" value="1"/>
</dbReference>
<keyword evidence="2" id="KW-0722">Serine protease inhibitor</keyword>
<keyword evidence="4" id="KW-0732">Signal</keyword>
<proteinExistence type="inferred from homology"/>
<evidence type="ECO:0000259" key="5">
    <source>
        <dbReference type="SMART" id="SM00093"/>
    </source>
</evidence>
<protein>
    <recommendedName>
        <fullName evidence="5">Serpin domain-containing protein</fullName>
    </recommendedName>
</protein>
<dbReference type="PROSITE" id="PS51257">
    <property type="entry name" value="PROKAR_LIPOPROTEIN"/>
    <property type="match status" value="1"/>
</dbReference>
<evidence type="ECO:0000256" key="4">
    <source>
        <dbReference type="SAM" id="SignalP"/>
    </source>
</evidence>
<dbReference type="Pfam" id="PF00079">
    <property type="entry name" value="Serpin"/>
    <property type="match status" value="1"/>
</dbReference>
<dbReference type="InterPro" id="IPR036186">
    <property type="entry name" value="Serpin_sf"/>
</dbReference>
<organism evidence="6 7">
    <name type="scientific">Gryllus longicercus</name>
    <dbReference type="NCBI Taxonomy" id="2509291"/>
    <lineage>
        <taxon>Eukaryota</taxon>
        <taxon>Metazoa</taxon>
        <taxon>Ecdysozoa</taxon>
        <taxon>Arthropoda</taxon>
        <taxon>Hexapoda</taxon>
        <taxon>Insecta</taxon>
        <taxon>Pterygota</taxon>
        <taxon>Neoptera</taxon>
        <taxon>Polyneoptera</taxon>
        <taxon>Orthoptera</taxon>
        <taxon>Ensifera</taxon>
        <taxon>Gryllidea</taxon>
        <taxon>Grylloidea</taxon>
        <taxon>Gryllidae</taxon>
        <taxon>Gryllinae</taxon>
        <taxon>Gryllus</taxon>
    </lineage>
</organism>
<feature type="signal peptide" evidence="4">
    <location>
        <begin position="1"/>
        <end position="19"/>
    </location>
</feature>
<dbReference type="InterPro" id="IPR042185">
    <property type="entry name" value="Serpin_sf_2"/>
</dbReference>
<dbReference type="Proteomes" id="UP001378592">
    <property type="component" value="Unassembled WGS sequence"/>
</dbReference>
<evidence type="ECO:0000256" key="1">
    <source>
        <dbReference type="ARBA" id="ARBA00022690"/>
    </source>
</evidence>
<dbReference type="PROSITE" id="PS00284">
    <property type="entry name" value="SERPIN"/>
    <property type="match status" value="1"/>
</dbReference>
<dbReference type="GO" id="GO:0005615">
    <property type="term" value="C:extracellular space"/>
    <property type="evidence" value="ECO:0007669"/>
    <property type="project" value="InterPro"/>
</dbReference>
<dbReference type="GO" id="GO:0004867">
    <property type="term" value="F:serine-type endopeptidase inhibitor activity"/>
    <property type="evidence" value="ECO:0007669"/>
    <property type="project" value="UniProtKB-KW"/>
</dbReference>
<keyword evidence="7" id="KW-1185">Reference proteome</keyword>
<keyword evidence="1" id="KW-0646">Protease inhibitor</keyword>
<dbReference type="PANTHER" id="PTHR11461">
    <property type="entry name" value="SERINE PROTEASE INHIBITOR, SERPIN"/>
    <property type="match status" value="1"/>
</dbReference>
<sequence>MRVWTACALLLSALGCATAWAFPRSRAYLARSAAEAPVPASAPAVNASQDLLNRFGSGNDGIYFAQGETDGLRPHAVIEQQVHRDVSRGVTQLALSLDRALSADADAAAASTAASAPARDNVLFSPLSVAAALALVLLGSGGRTYEEVSRVLGLTMDGALTPERDNAIHQHFGRLLAQLHRRAAATDSSEALSAHGVFVQVGLPLRARFRKVAQQAYHSDVQLLDFVRRPLDAQAAVNAWVKQHTRGRIADMLAQPPPAATRLILATALYFNGQWQHPFPRETTQRRPFYVDGDASGEVIQVEMMANSADLHYAEDPQLRCKILCLPYKGGDVAMYVVLPNERGLHALRALEASLTVEALERLVNSTRLEPDVIVVLPRTKLDFSADLSSALQRLGVHTLFDAGAANLSRLVGVDEPAAAAAAAAGATQARKAPASDAMHFRGQRQAHEPLYVDEILHKVEVEITEMGTVASAATLATVSRDGSHRSVRADRPFIFFIRHQPSGLVLFWGSVVRPRPTPPIV</sequence>
<name>A0AAN9YX90_9ORTH</name>
<dbReference type="PANTHER" id="PTHR11461:SF342">
    <property type="entry name" value="SERINE PROTEASE INHIBITOR 28DC"/>
    <property type="match status" value="1"/>
</dbReference>
<dbReference type="EMBL" id="JAZDUA010001297">
    <property type="protein sequence ID" value="KAK7788314.1"/>
    <property type="molecule type" value="Genomic_DNA"/>
</dbReference>
<dbReference type="CDD" id="cd00172">
    <property type="entry name" value="serpin"/>
    <property type="match status" value="1"/>
</dbReference>
<evidence type="ECO:0000256" key="2">
    <source>
        <dbReference type="ARBA" id="ARBA00022900"/>
    </source>
</evidence>
<feature type="domain" description="Serpin" evidence="5">
    <location>
        <begin position="113"/>
        <end position="515"/>
    </location>
</feature>
<dbReference type="InterPro" id="IPR023795">
    <property type="entry name" value="Serpin_CS"/>
</dbReference>
<evidence type="ECO:0000313" key="6">
    <source>
        <dbReference type="EMBL" id="KAK7788314.1"/>
    </source>
</evidence>
<dbReference type="InterPro" id="IPR000215">
    <property type="entry name" value="Serpin_fam"/>
</dbReference>
<dbReference type="SMART" id="SM00093">
    <property type="entry name" value="SERPIN"/>
    <property type="match status" value="1"/>
</dbReference>
<evidence type="ECO:0000256" key="3">
    <source>
        <dbReference type="RuleBase" id="RU000411"/>
    </source>
</evidence>
<evidence type="ECO:0000313" key="7">
    <source>
        <dbReference type="Proteomes" id="UP001378592"/>
    </source>
</evidence>
<accession>A0AAN9YX90</accession>
<feature type="chain" id="PRO_5042820441" description="Serpin domain-containing protein" evidence="4">
    <location>
        <begin position="20"/>
        <end position="522"/>
    </location>
</feature>
<reference evidence="6 7" key="1">
    <citation type="submission" date="2024-03" db="EMBL/GenBank/DDBJ databases">
        <title>The genome assembly and annotation of the cricket Gryllus longicercus Weissman &amp; Gray.</title>
        <authorList>
            <person name="Szrajer S."/>
            <person name="Gray D."/>
            <person name="Ylla G."/>
        </authorList>
    </citation>
    <scope>NUCLEOTIDE SEQUENCE [LARGE SCALE GENOMIC DNA]</scope>
    <source>
        <strain evidence="6">DAG 2021-001</strain>
        <tissue evidence="6">Whole body minus gut</tissue>
    </source>
</reference>
<gene>
    <name evidence="6" type="ORF">R5R35_014699</name>
</gene>
<comment type="caution">
    <text evidence="6">The sequence shown here is derived from an EMBL/GenBank/DDBJ whole genome shotgun (WGS) entry which is preliminary data.</text>
</comment>
<dbReference type="Gene3D" id="2.30.39.10">
    <property type="entry name" value="Alpha-1-antitrypsin, domain 1"/>
    <property type="match status" value="2"/>
</dbReference>
<dbReference type="InterPro" id="IPR023796">
    <property type="entry name" value="Serpin_dom"/>
</dbReference>
<comment type="similarity">
    <text evidence="3">Belongs to the serpin family.</text>
</comment>
<dbReference type="InterPro" id="IPR042178">
    <property type="entry name" value="Serpin_sf_1"/>
</dbReference>
<dbReference type="AlphaFoldDB" id="A0AAN9YX90"/>
<dbReference type="Gene3D" id="3.30.497.10">
    <property type="entry name" value="Antithrombin, subunit I, domain 2"/>
    <property type="match status" value="2"/>
</dbReference>